<gene>
    <name evidence="1" type="ORF">GCM10009425_07720</name>
</gene>
<keyword evidence="2" id="KW-1185">Reference proteome</keyword>
<evidence type="ECO:0000313" key="2">
    <source>
        <dbReference type="Proteomes" id="UP000616499"/>
    </source>
</evidence>
<sequence length="125" mass="13790">MIRIQGKIGAWPVDLTIELEPEDWSRLAEGLAHTAPAQPKETAPVTRAHSDPLWESVLALVQQEQRIEGPHLLSLLEKLAGNVGSAKQLIVRLRHNPNIRIEKTNEAQVFVWVGAGQKPTPSGNQ</sequence>
<name>A0ABQ2GJ60_9PSED</name>
<dbReference type="Proteomes" id="UP000616499">
    <property type="component" value="Unassembled WGS sequence"/>
</dbReference>
<accession>A0ABQ2GJ60</accession>
<protein>
    <submittedName>
        <fullName evidence="1">Uncharacterized protein</fullName>
    </submittedName>
</protein>
<reference evidence="2" key="1">
    <citation type="journal article" date="2019" name="Int. J. Syst. Evol. Microbiol.">
        <title>The Global Catalogue of Microorganisms (GCM) 10K type strain sequencing project: providing services to taxonomists for standard genome sequencing and annotation.</title>
        <authorList>
            <consortium name="The Broad Institute Genomics Platform"/>
            <consortium name="The Broad Institute Genome Sequencing Center for Infectious Disease"/>
            <person name="Wu L."/>
            <person name="Ma J."/>
        </authorList>
    </citation>
    <scope>NUCLEOTIDE SEQUENCE [LARGE SCALE GENOMIC DNA]</scope>
    <source>
        <strain evidence="2">JCM 13501</strain>
    </source>
</reference>
<comment type="caution">
    <text evidence="1">The sequence shown here is derived from an EMBL/GenBank/DDBJ whole genome shotgun (WGS) entry which is preliminary data.</text>
</comment>
<dbReference type="RefSeq" id="WP_188864718.1">
    <property type="nucleotide sequence ID" value="NZ_BMNW01000001.1"/>
</dbReference>
<dbReference type="EMBL" id="BMNW01000001">
    <property type="protein sequence ID" value="GGL99039.1"/>
    <property type="molecule type" value="Genomic_DNA"/>
</dbReference>
<organism evidence="1 2">
    <name type="scientific">Pseudomonas asuensis</name>
    <dbReference type="NCBI Taxonomy" id="1825787"/>
    <lineage>
        <taxon>Bacteria</taxon>
        <taxon>Pseudomonadati</taxon>
        <taxon>Pseudomonadota</taxon>
        <taxon>Gammaproteobacteria</taxon>
        <taxon>Pseudomonadales</taxon>
        <taxon>Pseudomonadaceae</taxon>
        <taxon>Pseudomonas</taxon>
    </lineage>
</organism>
<evidence type="ECO:0000313" key="1">
    <source>
        <dbReference type="EMBL" id="GGL99039.1"/>
    </source>
</evidence>
<proteinExistence type="predicted"/>